<dbReference type="RefSeq" id="WP_000798818.1">
    <property type="nucleotide sequence ID" value="NZ_KB976754.1"/>
</dbReference>
<gene>
    <name evidence="2" type="ORF">IGU_03467</name>
</gene>
<feature type="domain" description="HEPN" evidence="1">
    <location>
        <begin position="8"/>
        <end position="109"/>
    </location>
</feature>
<name>A0A9W5QGC1_BACCE</name>
<dbReference type="Proteomes" id="UP000013989">
    <property type="component" value="Unassembled WGS sequence"/>
</dbReference>
<sequence>MKNTEDLEELLFIAKSNLDSARYLTHMKPFPASVICYHSQQCVGKPLKGFLTLNIRTAPKTHNLLMLHKFCRKLDEEFSLILEQYVQLNGYVTNIRYPYFEALTVQDGLMAQHAQKVMSFYNEKLNKLNIHEIVID</sequence>
<proteinExistence type="predicted"/>
<evidence type="ECO:0000259" key="1">
    <source>
        <dbReference type="Pfam" id="PF05168"/>
    </source>
</evidence>
<accession>A0A9W5QGC1</accession>
<dbReference type="InterPro" id="IPR007842">
    <property type="entry name" value="HEPN_dom"/>
</dbReference>
<evidence type="ECO:0000313" key="2">
    <source>
        <dbReference type="EMBL" id="EOP63570.1"/>
    </source>
</evidence>
<comment type="caution">
    <text evidence="2">The sequence shown here is derived from an EMBL/GenBank/DDBJ whole genome shotgun (WGS) entry which is preliminary data.</text>
</comment>
<protein>
    <recommendedName>
        <fullName evidence="1">HEPN domain-containing protein</fullName>
    </recommendedName>
</protein>
<dbReference type="Gene3D" id="1.20.120.330">
    <property type="entry name" value="Nucleotidyltransferases domain 2"/>
    <property type="match status" value="1"/>
</dbReference>
<reference evidence="2 3" key="1">
    <citation type="submission" date="2012-12" db="EMBL/GenBank/DDBJ databases">
        <title>The Genome Sequence of Bacillus cereus ISP2954.</title>
        <authorList>
            <consortium name="The Broad Institute Genome Sequencing Platform"/>
            <consortium name="The Broad Institute Genome Sequencing Center for Infectious Disease"/>
            <person name="Feldgarden M."/>
            <person name="Van der Auwera G.A."/>
            <person name="Mahillon J."/>
            <person name="Duprez V."/>
            <person name="Timmery S."/>
            <person name="Mattelet C."/>
            <person name="Dierick K."/>
            <person name="Sun M."/>
            <person name="Yu Z."/>
            <person name="Zhu L."/>
            <person name="Hu X."/>
            <person name="Shank E.B."/>
            <person name="Swiecicka I."/>
            <person name="Hansen B.M."/>
            <person name="Andrup L."/>
            <person name="Walker B."/>
            <person name="Young S.K."/>
            <person name="Zeng Q."/>
            <person name="Gargeya S."/>
            <person name="Fitzgerald M."/>
            <person name="Haas B."/>
            <person name="Abouelleil A."/>
            <person name="Alvarado L."/>
            <person name="Arachchi H.M."/>
            <person name="Berlin A.M."/>
            <person name="Chapman S.B."/>
            <person name="Dewar J."/>
            <person name="Goldberg J."/>
            <person name="Griggs A."/>
            <person name="Gujja S."/>
            <person name="Hansen M."/>
            <person name="Howarth C."/>
            <person name="Imamovic A."/>
            <person name="Larimer J."/>
            <person name="McCowan C."/>
            <person name="Murphy C."/>
            <person name="Neiman D."/>
            <person name="Pearson M."/>
            <person name="Priest M."/>
            <person name="Roberts A."/>
            <person name="Saif S."/>
            <person name="Shea T."/>
            <person name="Sisk P."/>
            <person name="Sykes S."/>
            <person name="Wortman J."/>
            <person name="Nusbaum C."/>
            <person name="Birren B."/>
        </authorList>
    </citation>
    <scope>NUCLEOTIDE SEQUENCE [LARGE SCALE GENOMIC DNA]</scope>
    <source>
        <strain evidence="2 3">ISP2954</strain>
    </source>
</reference>
<evidence type="ECO:0000313" key="3">
    <source>
        <dbReference type="Proteomes" id="UP000013989"/>
    </source>
</evidence>
<dbReference type="AlphaFoldDB" id="A0A9W5QGC1"/>
<organism evidence="2 3">
    <name type="scientific">Bacillus cereus ISP2954</name>
    <dbReference type="NCBI Taxonomy" id="1053215"/>
    <lineage>
        <taxon>Bacteria</taxon>
        <taxon>Bacillati</taxon>
        <taxon>Bacillota</taxon>
        <taxon>Bacilli</taxon>
        <taxon>Bacillales</taxon>
        <taxon>Bacillaceae</taxon>
        <taxon>Bacillus</taxon>
        <taxon>Bacillus cereus group</taxon>
    </lineage>
</organism>
<dbReference type="Pfam" id="PF05168">
    <property type="entry name" value="HEPN"/>
    <property type="match status" value="1"/>
</dbReference>
<dbReference type="SUPFAM" id="SSF81593">
    <property type="entry name" value="Nucleotidyltransferase substrate binding subunit/domain"/>
    <property type="match status" value="1"/>
</dbReference>
<dbReference type="EMBL" id="AHEJ01000056">
    <property type="protein sequence ID" value="EOP63570.1"/>
    <property type="molecule type" value="Genomic_DNA"/>
</dbReference>